<feature type="chain" id="PRO_5010320603" description="TonB-dependent receptor plug domain-containing protein" evidence="3">
    <location>
        <begin position="23"/>
        <end position="1211"/>
    </location>
</feature>
<keyword evidence="1" id="KW-0998">Cell outer membrane</keyword>
<dbReference type="InterPro" id="IPR037066">
    <property type="entry name" value="Plug_dom_sf"/>
</dbReference>
<proteinExistence type="inferred from homology"/>
<reference evidence="5 6" key="1">
    <citation type="submission" date="2016-10" db="EMBL/GenBank/DDBJ databases">
        <title>Arsenicibacter rosenii gen. nov., sp. nov., an efficient arsenic-methylating bacterium isolated from an arsenic-contaminated paddy soil.</title>
        <authorList>
            <person name="Huang K."/>
        </authorList>
    </citation>
    <scope>NUCLEOTIDE SEQUENCE [LARGE SCALE GENOMIC DNA]</scope>
    <source>
        <strain evidence="5 6">SM-1</strain>
    </source>
</reference>
<keyword evidence="6" id="KW-1185">Reference proteome</keyword>
<keyword evidence="1" id="KW-1134">Transmembrane beta strand</keyword>
<evidence type="ECO:0000256" key="2">
    <source>
        <dbReference type="SAM" id="MobiDB-lite"/>
    </source>
</evidence>
<evidence type="ECO:0000259" key="4">
    <source>
        <dbReference type="Pfam" id="PF07715"/>
    </source>
</evidence>
<organism evidence="5 6">
    <name type="scientific">Arsenicibacter rosenii</name>
    <dbReference type="NCBI Taxonomy" id="1750698"/>
    <lineage>
        <taxon>Bacteria</taxon>
        <taxon>Pseudomonadati</taxon>
        <taxon>Bacteroidota</taxon>
        <taxon>Cytophagia</taxon>
        <taxon>Cytophagales</taxon>
        <taxon>Spirosomataceae</taxon>
        <taxon>Arsenicibacter</taxon>
    </lineage>
</organism>
<dbReference type="SUPFAM" id="SSF49464">
    <property type="entry name" value="Carboxypeptidase regulatory domain-like"/>
    <property type="match status" value="1"/>
</dbReference>
<dbReference type="RefSeq" id="WP_071502830.1">
    <property type="nucleotide sequence ID" value="NZ_MORL01000004.1"/>
</dbReference>
<feature type="region of interest" description="Disordered" evidence="2">
    <location>
        <begin position="362"/>
        <end position="382"/>
    </location>
</feature>
<feature type="domain" description="TonB-dependent receptor plug" evidence="4">
    <location>
        <begin position="993"/>
        <end position="1110"/>
    </location>
</feature>
<keyword evidence="3" id="KW-0732">Signal</keyword>
<dbReference type="InterPro" id="IPR039426">
    <property type="entry name" value="TonB-dep_rcpt-like"/>
</dbReference>
<keyword evidence="1" id="KW-0813">Transport</keyword>
<protein>
    <recommendedName>
        <fullName evidence="4">TonB-dependent receptor plug domain-containing protein</fullName>
    </recommendedName>
</protein>
<dbReference type="EMBL" id="MORL01000004">
    <property type="protein sequence ID" value="OIN59147.1"/>
    <property type="molecule type" value="Genomic_DNA"/>
</dbReference>
<evidence type="ECO:0000313" key="5">
    <source>
        <dbReference type="EMBL" id="OIN59147.1"/>
    </source>
</evidence>
<comment type="similarity">
    <text evidence="1">Belongs to the TonB-dependent receptor family.</text>
</comment>
<dbReference type="AlphaFoldDB" id="A0A1S2VK34"/>
<accession>A0A1S2VK34</accession>
<dbReference type="InterPro" id="IPR008969">
    <property type="entry name" value="CarboxyPept-like_regulatory"/>
</dbReference>
<evidence type="ECO:0000256" key="1">
    <source>
        <dbReference type="PROSITE-ProRule" id="PRU01360"/>
    </source>
</evidence>
<evidence type="ECO:0000256" key="3">
    <source>
        <dbReference type="SAM" id="SignalP"/>
    </source>
</evidence>
<dbReference type="Pfam" id="PF13715">
    <property type="entry name" value="CarbopepD_reg_2"/>
    <property type="match status" value="1"/>
</dbReference>
<dbReference type="Gene3D" id="2.170.130.10">
    <property type="entry name" value="TonB-dependent receptor, plug domain"/>
    <property type="match status" value="1"/>
</dbReference>
<gene>
    <name evidence="5" type="ORF">BLX24_09105</name>
</gene>
<dbReference type="SUPFAM" id="SSF56935">
    <property type="entry name" value="Porins"/>
    <property type="match status" value="1"/>
</dbReference>
<dbReference type="GO" id="GO:0009279">
    <property type="term" value="C:cell outer membrane"/>
    <property type="evidence" value="ECO:0007669"/>
    <property type="project" value="UniProtKB-SubCell"/>
</dbReference>
<dbReference type="Gene3D" id="2.60.40.1120">
    <property type="entry name" value="Carboxypeptidase-like, regulatory domain"/>
    <property type="match status" value="1"/>
</dbReference>
<dbReference type="PROSITE" id="PS52016">
    <property type="entry name" value="TONB_DEPENDENT_REC_3"/>
    <property type="match status" value="1"/>
</dbReference>
<name>A0A1S2VK34_9BACT</name>
<keyword evidence="1" id="KW-0812">Transmembrane</keyword>
<comment type="subcellular location">
    <subcellularLocation>
        <location evidence="1">Cell outer membrane</location>
        <topology evidence="1">Multi-pass membrane protein</topology>
    </subcellularLocation>
</comment>
<evidence type="ECO:0000313" key="6">
    <source>
        <dbReference type="Proteomes" id="UP000181790"/>
    </source>
</evidence>
<feature type="signal peptide" evidence="3">
    <location>
        <begin position="1"/>
        <end position="22"/>
    </location>
</feature>
<keyword evidence="1" id="KW-0472">Membrane</keyword>
<dbReference type="Gene3D" id="2.60.40.1930">
    <property type="match status" value="1"/>
</dbReference>
<dbReference type="Proteomes" id="UP000181790">
    <property type="component" value="Unassembled WGS sequence"/>
</dbReference>
<dbReference type="OrthoDB" id="679547at2"/>
<sequence length="1211" mass="132302">MKSVHITRLLVFLCCLTGWWLAGNKAAAQVPVTTLRGTVTDAETHQPIPAANVYLSGTTKGTTTDEKGNYVLPNVPQNTVELVVSFTGYEPFRQRLRPTGKPVDVALRITMLQELVVVAKRDKEWLQRARTVEKELLGQSPFAGDCRLLNAEVLSFTETAGVLSARAAEPLQFENQSLGYRITYQLINFRFEPGRGTFYAGLPLFTELTPTSDKQIRQWQRNRLQAYRGSLRHFMTALLQNRLEEEKFLVYREDITIPIAKNSVPMLSSELGNHLKPFDAQAALTAGQVSAERVLTSYLPLVVFYTPVSSRFSPYRDAQYAYSQLVFPQRSIDISTSGLIVKPNGFEARGYLSNDRLANALPDDWAPETPVNGTQPSKQVPQTNLPALTTSLIRPADKRIDSLRRAWNTSPVSGSKALFVHIDKPVYLTGDRIWCSVYALQRQTHQPDTSDTGPAVRLELWSANRQLVSQQWVAIHTGRGEGSVYLPDSLAGGVYQLRAYSDADRFSNRPAFERTISVLQSTAQSSSPASSLPVQGNLEIQILPEGGHMVAGLPVRLGIRAINAEGKGQSVQGHILNAAGQELTRFQTNGLGFGLAELTAAPAPSQQLTAKLQAPQNGQVTLPASLPEGLTLRTSLAADSSQILVRIMGSEAYQHSTAYLIAQSRGRVVDALVLGLSGKPAELTINTTKFPAGIAQLTVYDSLGRPQAERLVFIPERRPAIQAGFDLSSAPAANQTTITLRLSDGTPVPVQALLSVAVTSDAQVPADTMAADIPVHLLLTGELSGVVEQPRVYFRNRSRKTYQALDQVLLTQGWRHFRVQPVIDVAAKATQTGNITLRGQVVNLQNEPLNGLKMVLSVIGGPQWQVREVFTDKEGRFLIHGLVLTDSTQLRVQLSDASKREIKAKVIFDNNVGTFLPGPMLSPIDPVPATLTALLAGGRERQSADPALYRQAGSKLLKEVIVKAPGTDERPESIRRRSMHDRVDQTIIITDQKRAGQTSLYTLLRNLSGISVTEVDNKGSLAYNVRIYGVGPTAGVTSINATARSLDANPYTAKQVVSNTFSNPLFLIDGYPVQDDDGRQLLLFQAADIERIEILKSATASVYGVRGNNGIIAFYTRQGAGTTSNAGSTAFYKLPGYTVYRDFFTTRYPAGRTPAQPALQDVIGWFPAAFTDKQGRFEAQLPVPKLPARTRITIQGITPSGDPVSISQPLN</sequence>
<feature type="compositionally biased region" description="Polar residues" evidence="2">
    <location>
        <begin position="371"/>
        <end position="382"/>
    </location>
</feature>
<comment type="caution">
    <text evidence="5">The sequence shown here is derived from an EMBL/GenBank/DDBJ whole genome shotgun (WGS) entry which is preliminary data.</text>
</comment>
<dbReference type="Pfam" id="PF07715">
    <property type="entry name" value="Plug"/>
    <property type="match status" value="1"/>
</dbReference>
<dbReference type="InterPro" id="IPR012910">
    <property type="entry name" value="Plug_dom"/>
</dbReference>